<protein>
    <submittedName>
        <fullName evidence="1">Uncharacterized protein</fullName>
    </submittedName>
</protein>
<feature type="non-terminal residue" evidence="1">
    <location>
        <position position="1"/>
    </location>
</feature>
<proteinExistence type="predicted"/>
<sequence>WRSATYESTLKSSITRGKYYQRQRGAQLRADCVPRPWECDPV</sequence>
<dbReference type="AlphaFoldDB" id="X1H0J9"/>
<accession>X1H0J9</accession>
<dbReference type="EMBL" id="BARU01010908">
    <property type="protein sequence ID" value="GAH38798.1"/>
    <property type="molecule type" value="Genomic_DNA"/>
</dbReference>
<evidence type="ECO:0000313" key="1">
    <source>
        <dbReference type="EMBL" id="GAH38798.1"/>
    </source>
</evidence>
<reference evidence="1" key="1">
    <citation type="journal article" date="2014" name="Front. Microbiol.">
        <title>High frequency of phylogenetically diverse reductive dehalogenase-homologous genes in deep subseafloor sedimentary metagenomes.</title>
        <authorList>
            <person name="Kawai M."/>
            <person name="Futagami T."/>
            <person name="Toyoda A."/>
            <person name="Takaki Y."/>
            <person name="Nishi S."/>
            <person name="Hori S."/>
            <person name="Arai W."/>
            <person name="Tsubouchi T."/>
            <person name="Morono Y."/>
            <person name="Uchiyama I."/>
            <person name="Ito T."/>
            <person name="Fujiyama A."/>
            <person name="Inagaki F."/>
            <person name="Takami H."/>
        </authorList>
    </citation>
    <scope>NUCLEOTIDE SEQUENCE</scope>
    <source>
        <strain evidence="1">Expedition CK06-06</strain>
    </source>
</reference>
<name>X1H0J9_9ZZZZ</name>
<organism evidence="1">
    <name type="scientific">marine sediment metagenome</name>
    <dbReference type="NCBI Taxonomy" id="412755"/>
    <lineage>
        <taxon>unclassified sequences</taxon>
        <taxon>metagenomes</taxon>
        <taxon>ecological metagenomes</taxon>
    </lineage>
</organism>
<gene>
    <name evidence="1" type="ORF">S03H2_20651</name>
</gene>
<comment type="caution">
    <text evidence="1">The sequence shown here is derived from an EMBL/GenBank/DDBJ whole genome shotgun (WGS) entry which is preliminary data.</text>
</comment>